<evidence type="ECO:0000256" key="2">
    <source>
        <dbReference type="ARBA" id="ARBA00022448"/>
    </source>
</evidence>
<evidence type="ECO:0000256" key="4">
    <source>
        <dbReference type="ARBA" id="ARBA00022692"/>
    </source>
</evidence>
<evidence type="ECO:0000256" key="9">
    <source>
        <dbReference type="RuleBase" id="RU003945"/>
    </source>
</evidence>
<keyword evidence="4 9" id="KW-0812">Transmembrane</keyword>
<dbReference type="CDD" id="cd20070">
    <property type="entry name" value="5TM_YidC_Alb3"/>
    <property type="match status" value="1"/>
</dbReference>
<evidence type="ECO:0000313" key="13">
    <source>
        <dbReference type="Proteomes" id="UP000179283"/>
    </source>
</evidence>
<evidence type="ECO:0000256" key="1">
    <source>
        <dbReference type="ARBA" id="ARBA00004651"/>
    </source>
</evidence>
<dbReference type="InterPro" id="IPR047196">
    <property type="entry name" value="YidC_ALB_C"/>
</dbReference>
<keyword evidence="6 10" id="KW-1133">Transmembrane helix</keyword>
<dbReference type="EMBL" id="MHWD01000008">
    <property type="protein sequence ID" value="OHB04606.1"/>
    <property type="molecule type" value="Genomic_DNA"/>
</dbReference>
<feature type="transmembrane region" description="Helical" evidence="10">
    <location>
        <begin position="152"/>
        <end position="171"/>
    </location>
</feature>
<feature type="transmembrane region" description="Helical" evidence="10">
    <location>
        <begin position="17"/>
        <end position="40"/>
    </location>
</feature>
<name>A0A1G2U534_9BACT</name>
<evidence type="ECO:0000256" key="3">
    <source>
        <dbReference type="ARBA" id="ARBA00022475"/>
    </source>
</evidence>
<feature type="transmembrane region" description="Helical" evidence="10">
    <location>
        <begin position="196"/>
        <end position="218"/>
    </location>
</feature>
<keyword evidence="3" id="KW-1003">Cell membrane</keyword>
<dbReference type="Pfam" id="PF02096">
    <property type="entry name" value="60KD_IMP"/>
    <property type="match status" value="1"/>
</dbReference>
<comment type="subcellular location">
    <subcellularLocation>
        <location evidence="1">Cell membrane</location>
        <topology evidence="1">Multi-pass membrane protein</topology>
    </subcellularLocation>
    <subcellularLocation>
        <location evidence="9">Membrane</location>
        <topology evidence="9">Multi-pass membrane protein</topology>
    </subcellularLocation>
</comment>
<keyword evidence="7 10" id="KW-0472">Membrane</keyword>
<dbReference type="NCBIfam" id="TIGR03592">
    <property type="entry name" value="yidC_oxa1_cterm"/>
    <property type="match status" value="1"/>
</dbReference>
<dbReference type="GO" id="GO:0032977">
    <property type="term" value="F:membrane insertase activity"/>
    <property type="evidence" value="ECO:0007669"/>
    <property type="project" value="InterPro"/>
</dbReference>
<protein>
    <recommendedName>
        <fullName evidence="11">Membrane insertase YidC/Oxa/ALB C-terminal domain-containing protein</fullName>
    </recommendedName>
</protein>
<comment type="similarity">
    <text evidence="9">Belongs to the OXA1/ALB3/YidC family.</text>
</comment>
<dbReference type="PANTHER" id="PTHR12428:SF65">
    <property type="entry name" value="CYTOCHROME C OXIDASE ASSEMBLY PROTEIN COX18, MITOCHONDRIAL"/>
    <property type="match status" value="1"/>
</dbReference>
<evidence type="ECO:0000256" key="8">
    <source>
        <dbReference type="ARBA" id="ARBA00023186"/>
    </source>
</evidence>
<reference evidence="12 13" key="1">
    <citation type="journal article" date="2016" name="Nat. Commun.">
        <title>Thousands of microbial genomes shed light on interconnected biogeochemical processes in an aquifer system.</title>
        <authorList>
            <person name="Anantharaman K."/>
            <person name="Brown C.T."/>
            <person name="Hug L.A."/>
            <person name="Sharon I."/>
            <person name="Castelle C.J."/>
            <person name="Probst A.J."/>
            <person name="Thomas B.C."/>
            <person name="Singh A."/>
            <person name="Wilkins M.J."/>
            <person name="Karaoz U."/>
            <person name="Brodie E.L."/>
            <person name="Williams K.H."/>
            <person name="Hubbard S.S."/>
            <person name="Banfield J.F."/>
        </authorList>
    </citation>
    <scope>NUCLEOTIDE SEQUENCE [LARGE SCALE GENOMIC DNA]</scope>
</reference>
<dbReference type="GO" id="GO:0005886">
    <property type="term" value="C:plasma membrane"/>
    <property type="evidence" value="ECO:0007669"/>
    <property type="project" value="UniProtKB-SubCell"/>
</dbReference>
<keyword evidence="8" id="KW-0143">Chaperone</keyword>
<dbReference type="GO" id="GO:0015031">
    <property type="term" value="P:protein transport"/>
    <property type="evidence" value="ECO:0007669"/>
    <property type="project" value="UniProtKB-KW"/>
</dbReference>
<evidence type="ECO:0000256" key="5">
    <source>
        <dbReference type="ARBA" id="ARBA00022927"/>
    </source>
</evidence>
<sequence>MAGFFHTVFFQPLYNGFIFLMDVLPFFDAGVIIILFTIIIKFVLYPLSKKAVVAQIEMKSIEPDLKAIKEKYKEDKQEQAKRTMALYKEKKINPFASIFVILIQLPIVFSLYFVFIKTGLPEVNTDLLYSFVQRPETININFLGILDITEKSIILALLAGISSFFQIRFAVPAHKDTGEKTFQNDLAKSLNVQMRYVFPVITVLISYQISGVVALYWVTSNVFAMIQERVLRKQKKLLNA</sequence>
<feature type="transmembrane region" description="Helical" evidence="10">
    <location>
        <begin position="92"/>
        <end position="115"/>
    </location>
</feature>
<keyword evidence="5" id="KW-0653">Protein transport</keyword>
<keyword evidence="2" id="KW-0813">Transport</keyword>
<evidence type="ECO:0000313" key="12">
    <source>
        <dbReference type="EMBL" id="OHB04606.1"/>
    </source>
</evidence>
<evidence type="ECO:0000256" key="7">
    <source>
        <dbReference type="ARBA" id="ARBA00023136"/>
    </source>
</evidence>
<dbReference type="AlphaFoldDB" id="A0A1G2U534"/>
<organism evidence="12 13">
    <name type="scientific">Candidatus Zambryskibacteria bacterium RIFCSPLOWO2_01_FULL_43_17</name>
    <dbReference type="NCBI Taxonomy" id="1802760"/>
    <lineage>
        <taxon>Bacteria</taxon>
        <taxon>Candidatus Zambryskiibacteriota</taxon>
    </lineage>
</organism>
<gene>
    <name evidence="12" type="ORF">A2920_01560</name>
</gene>
<evidence type="ECO:0000256" key="10">
    <source>
        <dbReference type="SAM" id="Phobius"/>
    </source>
</evidence>
<proteinExistence type="inferred from homology"/>
<accession>A0A1G2U534</accession>
<evidence type="ECO:0000259" key="11">
    <source>
        <dbReference type="Pfam" id="PF02096"/>
    </source>
</evidence>
<comment type="caution">
    <text evidence="12">The sequence shown here is derived from an EMBL/GenBank/DDBJ whole genome shotgun (WGS) entry which is preliminary data.</text>
</comment>
<dbReference type="InterPro" id="IPR001708">
    <property type="entry name" value="YidC/ALB3/OXA1/COX18"/>
</dbReference>
<dbReference type="InterPro" id="IPR028055">
    <property type="entry name" value="YidC/Oxa/ALB_C"/>
</dbReference>
<dbReference type="GO" id="GO:0051205">
    <property type="term" value="P:protein insertion into membrane"/>
    <property type="evidence" value="ECO:0007669"/>
    <property type="project" value="TreeGrafter"/>
</dbReference>
<dbReference type="PANTHER" id="PTHR12428">
    <property type="entry name" value="OXA1"/>
    <property type="match status" value="1"/>
</dbReference>
<feature type="domain" description="Membrane insertase YidC/Oxa/ALB C-terminal" evidence="11">
    <location>
        <begin position="30"/>
        <end position="232"/>
    </location>
</feature>
<evidence type="ECO:0000256" key="6">
    <source>
        <dbReference type="ARBA" id="ARBA00022989"/>
    </source>
</evidence>
<dbReference type="Proteomes" id="UP000179283">
    <property type="component" value="Unassembled WGS sequence"/>
</dbReference>